<proteinExistence type="predicted"/>
<sequence length="94" mass="10478">MDQPGLRHKSLIGTREHIGTANSYLSVYNTHFFIYLIFVHEIYDVIGFFCVPRVPTVDNKGFFGTGTACGFLFGDPAGRFFYAVTVGVEFLGSE</sequence>
<reference evidence="2" key="1">
    <citation type="journal article" date="2021" name="Proc. Natl. Acad. Sci. U.S.A.">
        <title>A Catalog of Tens of Thousands of Viruses from Human Metagenomes Reveals Hidden Associations with Chronic Diseases.</title>
        <authorList>
            <person name="Tisza M.J."/>
            <person name="Buck C.B."/>
        </authorList>
    </citation>
    <scope>NUCLEOTIDE SEQUENCE</scope>
    <source>
        <strain evidence="2">CtSA812</strain>
    </source>
</reference>
<evidence type="ECO:0000313" key="2">
    <source>
        <dbReference type="EMBL" id="DAF89003.1"/>
    </source>
</evidence>
<keyword evidence="1" id="KW-0472">Membrane</keyword>
<protein>
    <submittedName>
        <fullName evidence="2">Uncharacterized protein</fullName>
    </submittedName>
</protein>
<name>A0A8S5U3H4_9CAUD</name>
<evidence type="ECO:0000256" key="1">
    <source>
        <dbReference type="SAM" id="Phobius"/>
    </source>
</evidence>
<organism evidence="2">
    <name type="scientific">Siphoviridae sp. ctSA812</name>
    <dbReference type="NCBI Taxonomy" id="2825508"/>
    <lineage>
        <taxon>Viruses</taxon>
        <taxon>Duplodnaviria</taxon>
        <taxon>Heunggongvirae</taxon>
        <taxon>Uroviricota</taxon>
        <taxon>Caudoviricetes</taxon>
    </lineage>
</organism>
<keyword evidence="1" id="KW-1133">Transmembrane helix</keyword>
<accession>A0A8S5U3H4</accession>
<dbReference type="EMBL" id="BK016000">
    <property type="protein sequence ID" value="DAF89003.1"/>
    <property type="molecule type" value="Genomic_DNA"/>
</dbReference>
<keyword evidence="1" id="KW-0812">Transmembrane</keyword>
<feature type="transmembrane region" description="Helical" evidence="1">
    <location>
        <begin position="32"/>
        <end position="51"/>
    </location>
</feature>